<evidence type="ECO:0000313" key="1">
    <source>
        <dbReference type="EMBL" id="CAF5014053.1"/>
    </source>
</evidence>
<protein>
    <submittedName>
        <fullName evidence="1">Uncharacterized protein</fullName>
    </submittedName>
</protein>
<organism evidence="1 2">
    <name type="scientific">Rotaria socialis</name>
    <dbReference type="NCBI Taxonomy" id="392032"/>
    <lineage>
        <taxon>Eukaryota</taxon>
        <taxon>Metazoa</taxon>
        <taxon>Spiralia</taxon>
        <taxon>Gnathifera</taxon>
        <taxon>Rotifera</taxon>
        <taxon>Eurotatoria</taxon>
        <taxon>Bdelloidea</taxon>
        <taxon>Philodinida</taxon>
        <taxon>Philodinidae</taxon>
        <taxon>Rotaria</taxon>
    </lineage>
</organism>
<sequence length="145" mass="16443">VTNLVTYLELLSSLVRANSYNCIILKKSNIDGYLFNCLTKIVPRATFAQKDNLISLIITLLQFLWSQSITVNQLDECFKLILIHRSLVGPLLRLFKHLVHQIDSNQPRSFCSMPLSSIVTSKGGNNLRLTLDQLFSLKYPQTDSS</sequence>
<dbReference type="EMBL" id="CAJOBR010036513">
    <property type="protein sequence ID" value="CAF5014053.1"/>
    <property type="molecule type" value="Genomic_DNA"/>
</dbReference>
<reference evidence="1" key="1">
    <citation type="submission" date="2021-02" db="EMBL/GenBank/DDBJ databases">
        <authorList>
            <person name="Nowell W R."/>
        </authorList>
    </citation>
    <scope>NUCLEOTIDE SEQUENCE</scope>
</reference>
<dbReference type="AlphaFoldDB" id="A0A822AWJ2"/>
<name>A0A822AWJ2_9BILA</name>
<comment type="caution">
    <text evidence="1">The sequence shown here is derived from an EMBL/GenBank/DDBJ whole genome shotgun (WGS) entry which is preliminary data.</text>
</comment>
<gene>
    <name evidence="1" type="ORF">QYT958_LOCUS39350</name>
</gene>
<accession>A0A822AWJ2</accession>
<evidence type="ECO:0000313" key="2">
    <source>
        <dbReference type="Proteomes" id="UP000663848"/>
    </source>
</evidence>
<feature type="non-terminal residue" evidence="1">
    <location>
        <position position="145"/>
    </location>
</feature>
<feature type="non-terminal residue" evidence="1">
    <location>
        <position position="1"/>
    </location>
</feature>
<dbReference type="Proteomes" id="UP000663848">
    <property type="component" value="Unassembled WGS sequence"/>
</dbReference>
<proteinExistence type="predicted"/>